<dbReference type="GO" id="GO:0016491">
    <property type="term" value="F:oxidoreductase activity"/>
    <property type="evidence" value="ECO:0007669"/>
    <property type="project" value="InterPro"/>
</dbReference>
<dbReference type="SUPFAM" id="SSF47240">
    <property type="entry name" value="Ferritin-like"/>
    <property type="match status" value="1"/>
</dbReference>
<dbReference type="InterPro" id="IPR011017">
    <property type="entry name" value="TRASH_dom"/>
</dbReference>
<evidence type="ECO:0000256" key="1">
    <source>
        <dbReference type="SAM" id="SignalP"/>
    </source>
</evidence>
<gene>
    <name evidence="3" type="ORF">Pla110_26920</name>
</gene>
<dbReference type="AlphaFoldDB" id="A0A518CP01"/>
<dbReference type="EMBL" id="CP036281">
    <property type="protein sequence ID" value="QDU80956.1"/>
    <property type="molecule type" value="Genomic_DNA"/>
</dbReference>
<name>A0A518CP01_9PLAN</name>
<proteinExistence type="predicted"/>
<dbReference type="InterPro" id="IPR009078">
    <property type="entry name" value="Ferritin-like_SF"/>
</dbReference>
<dbReference type="RefSeq" id="WP_231742419.1">
    <property type="nucleotide sequence ID" value="NZ_CP036281.1"/>
</dbReference>
<feature type="domain" description="TRASH" evidence="2">
    <location>
        <begin position="37"/>
        <end position="72"/>
    </location>
</feature>
<keyword evidence="4" id="KW-1185">Reference proteome</keyword>
<dbReference type="SMART" id="SM00746">
    <property type="entry name" value="TRASH"/>
    <property type="match status" value="2"/>
</dbReference>
<feature type="domain" description="TRASH" evidence="2">
    <location>
        <begin position="94"/>
        <end position="129"/>
    </location>
</feature>
<accession>A0A518CP01</accession>
<keyword evidence="1" id="KW-0732">Signal</keyword>
<evidence type="ECO:0000313" key="4">
    <source>
        <dbReference type="Proteomes" id="UP000317178"/>
    </source>
</evidence>
<organism evidence="3 4">
    <name type="scientific">Polystyrenella longa</name>
    <dbReference type="NCBI Taxonomy" id="2528007"/>
    <lineage>
        <taxon>Bacteria</taxon>
        <taxon>Pseudomonadati</taxon>
        <taxon>Planctomycetota</taxon>
        <taxon>Planctomycetia</taxon>
        <taxon>Planctomycetales</taxon>
        <taxon>Planctomycetaceae</taxon>
        <taxon>Polystyrenella</taxon>
    </lineage>
</organism>
<dbReference type="InterPro" id="IPR007029">
    <property type="entry name" value="YHS_dom"/>
</dbReference>
<dbReference type="InterPro" id="IPR012348">
    <property type="entry name" value="RNR-like"/>
</dbReference>
<dbReference type="Pfam" id="PF04945">
    <property type="entry name" value="YHS"/>
    <property type="match status" value="1"/>
</dbReference>
<sequence precursor="true">MKKLMTLMACFTLTAFALEAVPTVTTAAEEEAPKLICPVAGKPVNMDKSVAYKGAEVYFCCGNCVKAFKENPEKFAVKANHQLVASGQFEQTGCPISGGKLNPETGITLNDVEVTFCCNNCKGKVAGETDEDAQLALVFSDAAFAKGFKKVEKEE</sequence>
<protein>
    <submittedName>
        <fullName evidence="3">YHS domain protein</fullName>
    </submittedName>
</protein>
<evidence type="ECO:0000313" key="3">
    <source>
        <dbReference type="EMBL" id="QDU80956.1"/>
    </source>
</evidence>
<evidence type="ECO:0000259" key="2">
    <source>
        <dbReference type="SMART" id="SM00746"/>
    </source>
</evidence>
<feature type="chain" id="PRO_5022173546" evidence="1">
    <location>
        <begin position="28"/>
        <end position="155"/>
    </location>
</feature>
<reference evidence="3 4" key="1">
    <citation type="submission" date="2019-02" db="EMBL/GenBank/DDBJ databases">
        <title>Deep-cultivation of Planctomycetes and their phenomic and genomic characterization uncovers novel biology.</title>
        <authorList>
            <person name="Wiegand S."/>
            <person name="Jogler M."/>
            <person name="Boedeker C."/>
            <person name="Pinto D."/>
            <person name="Vollmers J."/>
            <person name="Rivas-Marin E."/>
            <person name="Kohn T."/>
            <person name="Peeters S.H."/>
            <person name="Heuer A."/>
            <person name="Rast P."/>
            <person name="Oberbeckmann S."/>
            <person name="Bunk B."/>
            <person name="Jeske O."/>
            <person name="Meyerdierks A."/>
            <person name="Storesund J.E."/>
            <person name="Kallscheuer N."/>
            <person name="Luecker S."/>
            <person name="Lage O.M."/>
            <person name="Pohl T."/>
            <person name="Merkel B.J."/>
            <person name="Hornburger P."/>
            <person name="Mueller R.-W."/>
            <person name="Bruemmer F."/>
            <person name="Labrenz M."/>
            <person name="Spormann A.M."/>
            <person name="Op den Camp H."/>
            <person name="Overmann J."/>
            <person name="Amann R."/>
            <person name="Jetten M.S.M."/>
            <person name="Mascher T."/>
            <person name="Medema M.H."/>
            <person name="Devos D.P."/>
            <person name="Kaster A.-K."/>
            <person name="Ovreas L."/>
            <person name="Rohde M."/>
            <person name="Galperin M.Y."/>
            <person name="Jogler C."/>
        </authorList>
    </citation>
    <scope>NUCLEOTIDE SEQUENCE [LARGE SCALE GENOMIC DNA]</scope>
    <source>
        <strain evidence="3 4">Pla110</strain>
    </source>
</reference>
<dbReference type="Gene3D" id="1.10.620.20">
    <property type="entry name" value="Ribonucleotide Reductase, subunit A"/>
    <property type="match status" value="1"/>
</dbReference>
<feature type="signal peptide" evidence="1">
    <location>
        <begin position="1"/>
        <end position="27"/>
    </location>
</feature>
<dbReference type="Proteomes" id="UP000317178">
    <property type="component" value="Chromosome"/>
</dbReference>
<dbReference type="KEGG" id="plon:Pla110_26920"/>